<feature type="chain" id="PRO_5045150547" evidence="5">
    <location>
        <begin position="20"/>
        <end position="369"/>
    </location>
</feature>
<dbReference type="CDD" id="cd02966">
    <property type="entry name" value="TlpA_like_family"/>
    <property type="match status" value="1"/>
</dbReference>
<keyword evidence="8" id="KW-1185">Reference proteome</keyword>
<keyword evidence="4" id="KW-0676">Redox-active center</keyword>
<dbReference type="InterPro" id="IPR000866">
    <property type="entry name" value="AhpC/TSA"/>
</dbReference>
<dbReference type="PANTHER" id="PTHR42852">
    <property type="entry name" value="THIOL:DISULFIDE INTERCHANGE PROTEIN DSBE"/>
    <property type="match status" value="1"/>
</dbReference>
<name>A0ABY6IYB6_9BACT</name>
<dbReference type="RefSeq" id="WP_264280645.1">
    <property type="nucleotide sequence ID" value="NZ_CP107006.1"/>
</dbReference>
<dbReference type="PROSITE" id="PS00194">
    <property type="entry name" value="THIOREDOXIN_1"/>
    <property type="match status" value="1"/>
</dbReference>
<feature type="signal peptide" evidence="5">
    <location>
        <begin position="1"/>
        <end position="19"/>
    </location>
</feature>
<comment type="subcellular location">
    <subcellularLocation>
        <location evidence="1">Cell envelope</location>
    </subcellularLocation>
</comment>
<proteinExistence type="predicted"/>
<dbReference type="Pfam" id="PF00578">
    <property type="entry name" value="AhpC-TSA"/>
    <property type="match status" value="1"/>
</dbReference>
<keyword evidence="5" id="KW-0732">Signal</keyword>
<evidence type="ECO:0000256" key="4">
    <source>
        <dbReference type="ARBA" id="ARBA00023284"/>
    </source>
</evidence>
<dbReference type="Proteomes" id="UP001162741">
    <property type="component" value="Chromosome"/>
</dbReference>
<reference evidence="7" key="1">
    <citation type="submission" date="2022-10" db="EMBL/GenBank/DDBJ databases">
        <title>Chitinophaga sp. nov., isolated from soil.</title>
        <authorList>
            <person name="Jeon C.O."/>
        </authorList>
    </citation>
    <scope>NUCLEOTIDE SEQUENCE</scope>
    <source>
        <strain evidence="7">R8</strain>
    </source>
</reference>
<dbReference type="SUPFAM" id="SSF52833">
    <property type="entry name" value="Thioredoxin-like"/>
    <property type="match status" value="1"/>
</dbReference>
<dbReference type="InterPro" id="IPR025380">
    <property type="entry name" value="DUF4369"/>
</dbReference>
<dbReference type="InterPro" id="IPR017937">
    <property type="entry name" value="Thioredoxin_CS"/>
</dbReference>
<keyword evidence="3" id="KW-1015">Disulfide bond</keyword>
<dbReference type="InterPro" id="IPR036249">
    <property type="entry name" value="Thioredoxin-like_sf"/>
</dbReference>
<dbReference type="PANTHER" id="PTHR42852:SF6">
    <property type="entry name" value="THIOL:DISULFIDE INTERCHANGE PROTEIN DSBE"/>
    <property type="match status" value="1"/>
</dbReference>
<dbReference type="EMBL" id="CP107006">
    <property type="protein sequence ID" value="UYQ92375.1"/>
    <property type="molecule type" value="Genomic_DNA"/>
</dbReference>
<evidence type="ECO:0000313" key="7">
    <source>
        <dbReference type="EMBL" id="UYQ92375.1"/>
    </source>
</evidence>
<accession>A0ABY6IYB6</accession>
<dbReference type="PROSITE" id="PS51352">
    <property type="entry name" value="THIOREDOXIN_2"/>
    <property type="match status" value="1"/>
</dbReference>
<sequence length="369" mass="41450">MKKRLLALLLILHTLSSVAQQPFNIEGTISDSLNGQHLYLYSIDYSNLNKPIRDSVVIAGGRFHFSGQLVTPAVLVSIYLKNSRVFFDQFFVQARQMQVNITQGPSGRPIAQVENSPATRQYREWKEQASQPFVQKYPIMMKIDSLRKAGANAQLIRTEEERLPAIQAAQKQAQYQYVRQHSKEYMALYALRYFLTGDDNPYDTLQPLYQQLSPELKLLTEARAFEKELAAMNAISVGKPAPLFSATAPDGTTVSLATFKGRYVLLDFWASWCGPCLQQAPGLKAAYEKYRSKGLAIVGISLDDNRDKWIAAIQQHELNWPHLSELKGFKGTISAAYSVSAIPTTFLLDKNGIILAIDPHLSSLETFLK</sequence>
<evidence type="ECO:0000256" key="3">
    <source>
        <dbReference type="ARBA" id="ARBA00023157"/>
    </source>
</evidence>
<dbReference type="InterPro" id="IPR050553">
    <property type="entry name" value="Thioredoxin_ResA/DsbE_sf"/>
</dbReference>
<evidence type="ECO:0000313" key="8">
    <source>
        <dbReference type="Proteomes" id="UP001162741"/>
    </source>
</evidence>
<keyword evidence="2" id="KW-0201">Cytochrome c-type biogenesis</keyword>
<dbReference type="InterPro" id="IPR013766">
    <property type="entry name" value="Thioredoxin_domain"/>
</dbReference>
<organism evidence="7 8">
    <name type="scientific">Chitinophaga horti</name>
    <dbReference type="NCBI Taxonomy" id="2920382"/>
    <lineage>
        <taxon>Bacteria</taxon>
        <taxon>Pseudomonadati</taxon>
        <taxon>Bacteroidota</taxon>
        <taxon>Chitinophagia</taxon>
        <taxon>Chitinophagales</taxon>
        <taxon>Chitinophagaceae</taxon>
        <taxon>Chitinophaga</taxon>
    </lineage>
</organism>
<evidence type="ECO:0000256" key="2">
    <source>
        <dbReference type="ARBA" id="ARBA00022748"/>
    </source>
</evidence>
<evidence type="ECO:0000259" key="6">
    <source>
        <dbReference type="PROSITE" id="PS51352"/>
    </source>
</evidence>
<dbReference type="Pfam" id="PF14289">
    <property type="entry name" value="DUF4369"/>
    <property type="match status" value="1"/>
</dbReference>
<gene>
    <name evidence="7" type="ORF">MKQ68_20025</name>
</gene>
<evidence type="ECO:0000256" key="5">
    <source>
        <dbReference type="SAM" id="SignalP"/>
    </source>
</evidence>
<evidence type="ECO:0000256" key="1">
    <source>
        <dbReference type="ARBA" id="ARBA00004196"/>
    </source>
</evidence>
<protein>
    <submittedName>
        <fullName evidence="7">AhpC/TSA family protein</fullName>
    </submittedName>
</protein>
<dbReference type="Gene3D" id="3.40.30.10">
    <property type="entry name" value="Glutaredoxin"/>
    <property type="match status" value="1"/>
</dbReference>
<feature type="domain" description="Thioredoxin" evidence="6">
    <location>
        <begin position="235"/>
        <end position="369"/>
    </location>
</feature>